<dbReference type="EMBL" id="BK015689">
    <property type="protein sequence ID" value="DAE19938.1"/>
    <property type="molecule type" value="Genomic_DNA"/>
</dbReference>
<sequence length="88" mass="9690">MIDLNKVILPIVKFETPMLQELLSELKTLTVSPGRKGLEKTFVIGGVKHLFSVGGLHSENKPESFIPKEGQVLCDMDVALMVAQLKRG</sequence>
<protein>
    <submittedName>
        <fullName evidence="1">DNA polymerase</fullName>
    </submittedName>
</protein>
<organism evidence="1">
    <name type="scientific">CrAss-like virus sp. ctYsL76</name>
    <dbReference type="NCBI Taxonomy" id="2826826"/>
    <lineage>
        <taxon>Viruses</taxon>
        <taxon>Duplodnaviria</taxon>
        <taxon>Heunggongvirae</taxon>
        <taxon>Uroviricota</taxon>
        <taxon>Caudoviricetes</taxon>
        <taxon>Crassvirales</taxon>
    </lineage>
</organism>
<accession>A0A8S5QLR9</accession>
<evidence type="ECO:0000313" key="1">
    <source>
        <dbReference type="EMBL" id="DAE19938.1"/>
    </source>
</evidence>
<reference evidence="1" key="1">
    <citation type="journal article" date="2021" name="Proc. Natl. Acad. Sci. U.S.A.">
        <title>A Catalog of Tens of Thousands of Viruses from Human Metagenomes Reveals Hidden Associations with Chronic Diseases.</title>
        <authorList>
            <person name="Tisza M.J."/>
            <person name="Buck C.B."/>
        </authorList>
    </citation>
    <scope>NUCLEOTIDE SEQUENCE</scope>
    <source>
        <strain evidence="1">CtYsL76</strain>
    </source>
</reference>
<name>A0A8S5QLR9_9CAUD</name>
<proteinExistence type="predicted"/>